<organism evidence="2 3">
    <name type="scientific">Citrus unshiu</name>
    <name type="common">Satsuma mandarin</name>
    <name type="synonym">Citrus nobilis var. unshiu</name>
    <dbReference type="NCBI Taxonomy" id="55188"/>
    <lineage>
        <taxon>Eukaryota</taxon>
        <taxon>Viridiplantae</taxon>
        <taxon>Streptophyta</taxon>
        <taxon>Embryophyta</taxon>
        <taxon>Tracheophyta</taxon>
        <taxon>Spermatophyta</taxon>
        <taxon>Magnoliopsida</taxon>
        <taxon>eudicotyledons</taxon>
        <taxon>Gunneridae</taxon>
        <taxon>Pentapetalae</taxon>
        <taxon>rosids</taxon>
        <taxon>malvids</taxon>
        <taxon>Sapindales</taxon>
        <taxon>Rutaceae</taxon>
        <taxon>Aurantioideae</taxon>
        <taxon>Citrus</taxon>
    </lineage>
</organism>
<protein>
    <recommendedName>
        <fullName evidence="1">25S rRNA (uridine-N(3))-methyltransferase BMT5-like domain-containing protein</fullName>
    </recommendedName>
</protein>
<name>A0A2H5N5Q9_CITUN</name>
<dbReference type="GO" id="GO:0070475">
    <property type="term" value="P:rRNA base methylation"/>
    <property type="evidence" value="ECO:0007669"/>
    <property type="project" value="InterPro"/>
</dbReference>
<dbReference type="GO" id="GO:0005737">
    <property type="term" value="C:cytoplasm"/>
    <property type="evidence" value="ECO:0007669"/>
    <property type="project" value="TreeGrafter"/>
</dbReference>
<sequence>MLSRSCEVHVTHKTTAPFRDWNIEELAPKHCLSSMYPVNLKKKDYPGYNNKRGAGLKCDEPFPLGECSTFIFGFYRARKRVMSYGGFANKRHQPVQEIPIQVQKDGTPFDSRYANAKSSTGMNEFPACSKFDGSGMGYSVREYPRFDSFIHPQTSFTRNMTDHPAYKRLALMSNIQRENARSHNGRFNSSIILCERYIAEVPGFQRENARILCPMDGSNLKERCINLFV</sequence>
<evidence type="ECO:0000313" key="3">
    <source>
        <dbReference type="Proteomes" id="UP000236630"/>
    </source>
</evidence>
<dbReference type="Pfam" id="PF10354">
    <property type="entry name" value="BMT5-like"/>
    <property type="match status" value="1"/>
</dbReference>
<keyword evidence="3" id="KW-1185">Reference proteome</keyword>
<dbReference type="STRING" id="55188.A0A2H5N5Q9"/>
<feature type="domain" description="25S rRNA (uridine-N(3))-methyltransferase BMT5-like" evidence="1">
    <location>
        <begin position="2"/>
        <end position="52"/>
    </location>
</feature>
<evidence type="ECO:0000259" key="1">
    <source>
        <dbReference type="Pfam" id="PF10354"/>
    </source>
</evidence>
<reference evidence="2 3" key="1">
    <citation type="journal article" date="2017" name="Front. Genet.">
        <title>Draft sequencing of the heterozygous diploid genome of Satsuma (Citrus unshiu Marc.) using a hybrid assembly approach.</title>
        <authorList>
            <person name="Shimizu T."/>
            <person name="Tanizawa Y."/>
            <person name="Mochizuki T."/>
            <person name="Nagasaki H."/>
            <person name="Yoshioka T."/>
            <person name="Toyoda A."/>
            <person name="Fujiyama A."/>
            <person name="Kaminuma E."/>
            <person name="Nakamura Y."/>
        </authorList>
    </citation>
    <scope>NUCLEOTIDE SEQUENCE [LARGE SCALE GENOMIC DNA]</scope>
    <source>
        <strain evidence="3">cv. Miyagawa wase</strain>
    </source>
</reference>
<dbReference type="AlphaFoldDB" id="A0A2H5N5Q9"/>
<evidence type="ECO:0000313" key="2">
    <source>
        <dbReference type="EMBL" id="GAY34945.1"/>
    </source>
</evidence>
<dbReference type="PANTHER" id="PTHR11538">
    <property type="entry name" value="PHENYLALANYL-TRNA SYNTHETASE"/>
    <property type="match status" value="1"/>
</dbReference>
<dbReference type="InterPro" id="IPR019446">
    <property type="entry name" value="BMT5-like"/>
</dbReference>
<accession>A0A2H5N5Q9</accession>
<dbReference type="PANTHER" id="PTHR11538:SF26">
    <property type="entry name" value="FERREDOXIN-FOLD ANTICODON-BINDING DOMAIN-CONTAINING PROTEIN 1"/>
    <property type="match status" value="1"/>
</dbReference>
<dbReference type="EMBL" id="BDQV01001829">
    <property type="protein sequence ID" value="GAY34945.1"/>
    <property type="molecule type" value="Genomic_DNA"/>
</dbReference>
<dbReference type="Proteomes" id="UP000236630">
    <property type="component" value="Unassembled WGS sequence"/>
</dbReference>
<proteinExistence type="predicted"/>
<dbReference type="GO" id="GO:0070042">
    <property type="term" value="F:rRNA (uridine-N3-)-methyltransferase activity"/>
    <property type="evidence" value="ECO:0007669"/>
    <property type="project" value="InterPro"/>
</dbReference>
<gene>
    <name evidence="2" type="ORF">CUMW_277630</name>
</gene>
<comment type="caution">
    <text evidence="2">The sequence shown here is derived from an EMBL/GenBank/DDBJ whole genome shotgun (WGS) entry which is preliminary data.</text>
</comment>